<evidence type="ECO:0000313" key="6">
    <source>
        <dbReference type="Proteomes" id="UP001551658"/>
    </source>
</evidence>
<keyword evidence="6" id="KW-1185">Reference proteome</keyword>
<dbReference type="Pfam" id="PF00550">
    <property type="entry name" value="PP-binding"/>
    <property type="match status" value="1"/>
</dbReference>
<keyword evidence="2" id="KW-0596">Phosphopantetheine</keyword>
<dbReference type="SUPFAM" id="SSF47336">
    <property type="entry name" value="ACP-like"/>
    <property type="match status" value="1"/>
</dbReference>
<dbReference type="InterPro" id="IPR010071">
    <property type="entry name" value="AA_adenyl_dom"/>
</dbReference>
<evidence type="ECO:0000259" key="4">
    <source>
        <dbReference type="PROSITE" id="PS50075"/>
    </source>
</evidence>
<dbReference type="CDD" id="cd05930">
    <property type="entry name" value="A_NRPS"/>
    <property type="match status" value="1"/>
</dbReference>
<dbReference type="Proteomes" id="UP001551658">
    <property type="component" value="Unassembled WGS sequence"/>
</dbReference>
<dbReference type="InterPro" id="IPR023213">
    <property type="entry name" value="CAT-like_dom_sf"/>
</dbReference>
<dbReference type="Pfam" id="PF13193">
    <property type="entry name" value="AMP-binding_C"/>
    <property type="match status" value="1"/>
</dbReference>
<feature type="domain" description="Carrier" evidence="4">
    <location>
        <begin position="974"/>
        <end position="1048"/>
    </location>
</feature>
<dbReference type="PANTHER" id="PTHR45527">
    <property type="entry name" value="NONRIBOSOMAL PEPTIDE SYNTHETASE"/>
    <property type="match status" value="1"/>
</dbReference>
<dbReference type="EMBL" id="JBFAIH010000007">
    <property type="protein sequence ID" value="MEV0363905.1"/>
    <property type="molecule type" value="Genomic_DNA"/>
</dbReference>
<dbReference type="Gene3D" id="1.10.1200.10">
    <property type="entry name" value="ACP-like"/>
    <property type="match status" value="1"/>
</dbReference>
<dbReference type="NCBIfam" id="TIGR01733">
    <property type="entry name" value="AA-adenyl-dom"/>
    <property type="match status" value="1"/>
</dbReference>
<dbReference type="Pfam" id="PF00668">
    <property type="entry name" value="Condensation"/>
    <property type="match status" value="2"/>
</dbReference>
<dbReference type="InterPro" id="IPR000873">
    <property type="entry name" value="AMP-dep_synth/lig_dom"/>
</dbReference>
<proteinExistence type="predicted"/>
<gene>
    <name evidence="5" type="ORF">AB0H72_14495</name>
</gene>
<dbReference type="PANTHER" id="PTHR45527:SF1">
    <property type="entry name" value="FATTY ACID SYNTHASE"/>
    <property type="match status" value="1"/>
</dbReference>
<dbReference type="SUPFAM" id="SSF56801">
    <property type="entry name" value="Acetyl-CoA synthetase-like"/>
    <property type="match status" value="1"/>
</dbReference>
<sequence>MTEKTETPVADENSVPEIEDVLALSPLQEGLFSLARLAGADDLYTMQFALEITGPVDSDLLRRSIEVILRRHPNLRAAFWDQDLPKPVQIVPSSVTLPWSERTADADEYAALAEAEARTGFDLARGPALRVVFVTLPDGAHRMILTAHHLLMDGWSLGVFFREMYAIYQAGGSAAGLPAPRPYRDYIGWLAARDSTADLGKWTEYLAGAEPLILGDRAESAVNTIVPETHVLRLNSAETARLRAWAGAGGLTLNTAVQYAWSVVLGRLTDRDDLVFGTTVSGRPDELAGVETMIGLFINTIPVRVRLDPGPASAQGVLDTCRRIQREAVAMRDAGYLSLSAIQRAAGRGGLFDTLFVFENVPVGDVLRPVTLTDGTQCTVIESQGLTHYPLAVVSYLLDGELTLAVEAVPALLGRLSAADLPERLAQVLRRLPGLDETGAAPLDVLLPGEQPREPVAPAADIRDVGVAELFARQVAATPDALALSTAERQFTYRELSTAAHRVAAALIERGVGAEDVVALALERSAESIVAVLGVLAAGAAYVPLDPELPAARIESILRQARPSLVLAGTGAGVLDEIADLPPVLPMDTAAAADAGRTVLPVPVHPQQRAYLIFTSGSTGEPKGVVGTHGALAAYFADHRDRVYRPAVARLGRPLRIAHAWSLSFDASWQPLIGLFDGHANHLFGSAEMRDAGRLVDGIQRYGLDMIDTTPSMFAQLAAAGLVDEHGNVPLAVLALGGEAIGVPLWRQLGALSGTAVHNCYGPTETTVEAVVAAVTAASAVPVIGEPTAGTVGYVLDSRLRVVPDGVVGELYLSGAQLARGYIGRPAGTAERFVADPYRRGARMYRTGDLVRRLPAGELAYLGRADGQVKIRGYRIETGEIETALSGLPGVRAAAVLPYRRPSGTALVGFVTGTDPGFRADGLRAELARSLPGYMVPQRILALDALPMTGNGKLDVRRLEALAAAAADRDGSTPASTDTERAICAVIAELTGGPEPGVDDDLIELGLDSIVALSLVNGLRRAGIATTPRMILGVGTIAELAERVDSNTAGQHRHAPAGYGAVGPVPILSWMHEYGAYRRFSLGSLLELPAGITDPQLQAVLQALLDGHDLLRARFTDTATGYELYTREPGAVSAAEILTTVAGGVDLPATISAQAHADADRLDPPAGRLVRATRINRPGPTDLLLLTVHHLAVDPVSWYVISADLAASWAELSADPAAAAGRVPVLRPPVEHTGYREYAAALRARRELPEVQAQRDYWQRQVALPDPVLGHRRPDPATDSWGAYRALRMQTSLATTAALLESPAAVAGVREFLIATLVVTLATWRTERGQDAAGGAYVAMEAHGREDAVLGPDIDTSHTVGWFTSMFPARFGAGVEPVDLAVAEQDPARSRALLEAVAAEVAAIPNNGLDYGVLRYLAEDPDLVAAPGPQILFDYLGRVDLTGTGTAWNPVSEHELIGNLPLAPEPDFGLRCALDVLAGIGATPDGPQLVTLLRWSEALFAESDIERFVEIWQDATAALIRAFGPVDLKAAGPVGA</sequence>
<dbReference type="InterPro" id="IPR009081">
    <property type="entry name" value="PP-bd_ACP"/>
</dbReference>
<dbReference type="Pfam" id="PF00501">
    <property type="entry name" value="AMP-binding"/>
    <property type="match status" value="1"/>
</dbReference>
<organism evidence="5 6">
    <name type="scientific">Nocardia fusca</name>
    <dbReference type="NCBI Taxonomy" id="941183"/>
    <lineage>
        <taxon>Bacteria</taxon>
        <taxon>Bacillati</taxon>
        <taxon>Actinomycetota</taxon>
        <taxon>Actinomycetes</taxon>
        <taxon>Mycobacteriales</taxon>
        <taxon>Nocardiaceae</taxon>
        <taxon>Nocardia</taxon>
    </lineage>
</organism>
<dbReference type="SMART" id="SM00823">
    <property type="entry name" value="PKS_PP"/>
    <property type="match status" value="1"/>
</dbReference>
<dbReference type="RefSeq" id="WP_357978670.1">
    <property type="nucleotide sequence ID" value="NZ_JBFAIH010000007.1"/>
</dbReference>
<dbReference type="InterPro" id="IPR020806">
    <property type="entry name" value="PKS_PP-bd"/>
</dbReference>
<dbReference type="Gene3D" id="3.30.559.30">
    <property type="entry name" value="Nonribosomal peptide synthetase, condensation domain"/>
    <property type="match status" value="2"/>
</dbReference>
<evidence type="ECO:0000256" key="2">
    <source>
        <dbReference type="ARBA" id="ARBA00022450"/>
    </source>
</evidence>
<evidence type="ECO:0000256" key="3">
    <source>
        <dbReference type="ARBA" id="ARBA00022553"/>
    </source>
</evidence>
<protein>
    <submittedName>
        <fullName evidence="5">Amino acid adenylation domain-containing protein</fullName>
    </submittedName>
</protein>
<dbReference type="PROSITE" id="PS00455">
    <property type="entry name" value="AMP_BINDING"/>
    <property type="match status" value="1"/>
</dbReference>
<dbReference type="InterPro" id="IPR045851">
    <property type="entry name" value="AMP-bd_C_sf"/>
</dbReference>
<dbReference type="PROSITE" id="PS50075">
    <property type="entry name" value="CARRIER"/>
    <property type="match status" value="1"/>
</dbReference>
<evidence type="ECO:0000313" key="5">
    <source>
        <dbReference type="EMBL" id="MEV0363905.1"/>
    </source>
</evidence>
<dbReference type="Gene3D" id="2.30.38.10">
    <property type="entry name" value="Luciferase, Domain 3"/>
    <property type="match status" value="1"/>
</dbReference>
<accession>A0ABV3F874</accession>
<comment type="cofactor">
    <cofactor evidence="1">
        <name>pantetheine 4'-phosphate</name>
        <dbReference type="ChEBI" id="CHEBI:47942"/>
    </cofactor>
</comment>
<name>A0ABV3F874_9NOCA</name>
<dbReference type="SUPFAM" id="SSF52777">
    <property type="entry name" value="CoA-dependent acyltransferases"/>
    <property type="match status" value="4"/>
</dbReference>
<evidence type="ECO:0000256" key="1">
    <source>
        <dbReference type="ARBA" id="ARBA00001957"/>
    </source>
</evidence>
<dbReference type="InterPro" id="IPR025110">
    <property type="entry name" value="AMP-bd_C"/>
</dbReference>
<dbReference type="Gene3D" id="3.30.300.30">
    <property type="match status" value="1"/>
</dbReference>
<comment type="caution">
    <text evidence="5">The sequence shown here is derived from an EMBL/GenBank/DDBJ whole genome shotgun (WGS) entry which is preliminary data.</text>
</comment>
<dbReference type="InterPro" id="IPR020845">
    <property type="entry name" value="AMP-binding_CS"/>
</dbReference>
<dbReference type="InterPro" id="IPR001242">
    <property type="entry name" value="Condensation_dom"/>
</dbReference>
<keyword evidence="3" id="KW-0597">Phosphoprotein</keyword>
<dbReference type="InterPro" id="IPR036736">
    <property type="entry name" value="ACP-like_sf"/>
</dbReference>
<dbReference type="Gene3D" id="3.40.50.980">
    <property type="match status" value="2"/>
</dbReference>
<dbReference type="Gene3D" id="3.30.559.10">
    <property type="entry name" value="Chloramphenicol acetyltransferase-like domain"/>
    <property type="match status" value="2"/>
</dbReference>
<reference evidence="5 6" key="1">
    <citation type="submission" date="2024-06" db="EMBL/GenBank/DDBJ databases">
        <title>The Natural Products Discovery Center: Release of the First 8490 Sequenced Strains for Exploring Actinobacteria Biosynthetic Diversity.</title>
        <authorList>
            <person name="Kalkreuter E."/>
            <person name="Kautsar S.A."/>
            <person name="Yang D."/>
            <person name="Bader C.D."/>
            <person name="Teijaro C.N."/>
            <person name="Fluegel L."/>
            <person name="Davis C.M."/>
            <person name="Simpson J.R."/>
            <person name="Lauterbach L."/>
            <person name="Steele A.D."/>
            <person name="Gui C."/>
            <person name="Meng S."/>
            <person name="Li G."/>
            <person name="Viehrig K."/>
            <person name="Ye F."/>
            <person name="Su P."/>
            <person name="Kiefer A.F."/>
            <person name="Nichols A."/>
            <person name="Cepeda A.J."/>
            <person name="Yan W."/>
            <person name="Fan B."/>
            <person name="Jiang Y."/>
            <person name="Adhikari A."/>
            <person name="Zheng C.-J."/>
            <person name="Schuster L."/>
            <person name="Cowan T.M."/>
            <person name="Smanski M.J."/>
            <person name="Chevrette M.G."/>
            <person name="De Carvalho L.P.S."/>
            <person name="Shen B."/>
        </authorList>
    </citation>
    <scope>NUCLEOTIDE SEQUENCE [LARGE SCALE GENOMIC DNA]</scope>
    <source>
        <strain evidence="5 6">NPDC050671</strain>
    </source>
</reference>